<dbReference type="Gene3D" id="2.160.20.80">
    <property type="entry name" value="E3 ubiquitin-protein ligase SopA"/>
    <property type="match status" value="1"/>
</dbReference>
<accession>A0A2J6REB3</accession>
<reference evidence="1 2" key="1">
    <citation type="submission" date="2016-04" db="EMBL/GenBank/DDBJ databases">
        <title>A degradative enzymes factory behind the ericoid mycorrhizal symbiosis.</title>
        <authorList>
            <consortium name="DOE Joint Genome Institute"/>
            <person name="Martino E."/>
            <person name="Morin E."/>
            <person name="Grelet G."/>
            <person name="Kuo A."/>
            <person name="Kohler A."/>
            <person name="Daghino S."/>
            <person name="Barry K."/>
            <person name="Choi C."/>
            <person name="Cichocki N."/>
            <person name="Clum A."/>
            <person name="Copeland A."/>
            <person name="Hainaut M."/>
            <person name="Haridas S."/>
            <person name="Labutti K."/>
            <person name="Lindquist E."/>
            <person name="Lipzen A."/>
            <person name="Khouja H.-R."/>
            <person name="Murat C."/>
            <person name="Ohm R."/>
            <person name="Olson A."/>
            <person name="Spatafora J."/>
            <person name="Veneault-Fourrey C."/>
            <person name="Henrissat B."/>
            <person name="Grigoriev I."/>
            <person name="Martin F."/>
            <person name="Perotto S."/>
        </authorList>
    </citation>
    <scope>NUCLEOTIDE SEQUENCE [LARGE SCALE GENOMIC DNA]</scope>
    <source>
        <strain evidence="1 2">F</strain>
    </source>
</reference>
<dbReference type="PANTHER" id="PTHR42999">
    <property type="entry name" value="ANTIBIOTIC RESISTANCE PROTEIN MCBG"/>
    <property type="match status" value="1"/>
</dbReference>
<evidence type="ECO:0000313" key="1">
    <source>
        <dbReference type="EMBL" id="PMD36846.1"/>
    </source>
</evidence>
<dbReference type="SUPFAM" id="SSF52047">
    <property type="entry name" value="RNI-like"/>
    <property type="match status" value="1"/>
</dbReference>
<dbReference type="SUPFAM" id="SSF141571">
    <property type="entry name" value="Pentapeptide repeat-like"/>
    <property type="match status" value="1"/>
</dbReference>
<protein>
    <submittedName>
        <fullName evidence="1">Uncharacterized protein</fullName>
    </submittedName>
</protein>
<dbReference type="PANTHER" id="PTHR42999:SF2">
    <property type="match status" value="1"/>
</dbReference>
<proteinExistence type="predicted"/>
<sequence>MAATLPSAKNSTINGTTIRKTKFTGCTFRHAEIFGSTIAGSTLSNVKLSNCTIDNSTLTQVHITNCTVVSSSLLDSKLHETKIANCSMDNCTMTSSPLALRRFPPEIRAMIFNGCIHFAGHKTPAIIIALRGDKEMYEEAIQIFYKLNSFRVKLQNLTDFEAMSIKAIQGIRKLVISTNYAGNLVPGVFPESFSSSTSVEKLELNPHNGEEVKIWAKTCLAKFPSLEVLAIRISCQHLFIQPNGLPWSKLNAAFELEQNLGSPPRLFRVSSDRFEHWYWQAPKGQKLKWTDH</sequence>
<gene>
    <name evidence="1" type="ORF">L207DRAFT_586535</name>
</gene>
<evidence type="ECO:0000313" key="2">
    <source>
        <dbReference type="Proteomes" id="UP000235786"/>
    </source>
</evidence>
<dbReference type="OrthoDB" id="3531154at2759"/>
<dbReference type="InterPro" id="IPR052949">
    <property type="entry name" value="PA_immunity-related"/>
</dbReference>
<name>A0A2J6REB3_HYAVF</name>
<dbReference type="EMBL" id="KZ613950">
    <property type="protein sequence ID" value="PMD36846.1"/>
    <property type="molecule type" value="Genomic_DNA"/>
</dbReference>
<dbReference type="AlphaFoldDB" id="A0A2J6REB3"/>
<organism evidence="1 2">
    <name type="scientific">Hyaloscypha variabilis (strain UAMH 11265 / GT02V1 / F)</name>
    <name type="common">Meliniomyces variabilis</name>
    <dbReference type="NCBI Taxonomy" id="1149755"/>
    <lineage>
        <taxon>Eukaryota</taxon>
        <taxon>Fungi</taxon>
        <taxon>Dikarya</taxon>
        <taxon>Ascomycota</taxon>
        <taxon>Pezizomycotina</taxon>
        <taxon>Leotiomycetes</taxon>
        <taxon>Helotiales</taxon>
        <taxon>Hyaloscyphaceae</taxon>
        <taxon>Hyaloscypha</taxon>
        <taxon>Hyaloscypha variabilis</taxon>
    </lineage>
</organism>
<dbReference type="Proteomes" id="UP000235786">
    <property type="component" value="Unassembled WGS sequence"/>
</dbReference>
<keyword evidence="2" id="KW-1185">Reference proteome</keyword>